<protein>
    <submittedName>
        <fullName evidence="1">Uncharacterized protein</fullName>
    </submittedName>
</protein>
<reference evidence="1 2" key="1">
    <citation type="submission" date="2020-01" db="EMBL/GenBank/DDBJ databases">
        <title>Insect and environment-associated Actinomycetes.</title>
        <authorList>
            <person name="Currrie C."/>
            <person name="Chevrette M."/>
            <person name="Carlson C."/>
            <person name="Stubbendieck R."/>
            <person name="Wendt-Pienkowski E."/>
        </authorList>
    </citation>
    <scope>NUCLEOTIDE SEQUENCE [LARGE SCALE GENOMIC DNA]</scope>
    <source>
        <strain evidence="1 2">SID11342</strain>
    </source>
</reference>
<evidence type="ECO:0000313" key="1">
    <source>
        <dbReference type="EMBL" id="NEA18224.1"/>
    </source>
</evidence>
<organism evidence="1 2">
    <name type="scientific">Streptomyces halstedii</name>
    <dbReference type="NCBI Taxonomy" id="1944"/>
    <lineage>
        <taxon>Bacteria</taxon>
        <taxon>Bacillati</taxon>
        <taxon>Actinomycetota</taxon>
        <taxon>Actinomycetes</taxon>
        <taxon>Kitasatosporales</taxon>
        <taxon>Streptomycetaceae</taxon>
        <taxon>Streptomyces</taxon>
    </lineage>
</organism>
<feature type="non-terminal residue" evidence="1">
    <location>
        <position position="1"/>
    </location>
</feature>
<evidence type="ECO:0000313" key="2">
    <source>
        <dbReference type="Proteomes" id="UP000471293"/>
    </source>
</evidence>
<dbReference type="AlphaFoldDB" id="A0A6N9U335"/>
<accession>A0A6N9U335</accession>
<dbReference type="Proteomes" id="UP000471293">
    <property type="component" value="Unassembled WGS sequence"/>
</dbReference>
<name>A0A6N9U335_STRHA</name>
<dbReference type="EMBL" id="JAAGLQ010000489">
    <property type="protein sequence ID" value="NEA18224.1"/>
    <property type="molecule type" value="Genomic_DNA"/>
</dbReference>
<comment type="caution">
    <text evidence="1">The sequence shown here is derived from an EMBL/GenBank/DDBJ whole genome shotgun (WGS) entry which is preliminary data.</text>
</comment>
<proteinExistence type="predicted"/>
<gene>
    <name evidence="1" type="ORF">G3I29_22460</name>
</gene>
<feature type="non-terminal residue" evidence="1">
    <location>
        <position position="71"/>
    </location>
</feature>
<dbReference type="RefSeq" id="WP_164347126.1">
    <property type="nucleotide sequence ID" value="NZ_JAAGLQ010000489.1"/>
</dbReference>
<sequence length="71" mass="7502">IPLHLWVLRKPGAGRHPAPELLVVDTAESPEASPAAGGRDRIDWAAVRATALDAWHAFDRAGGPDGEDAAR</sequence>